<accession>A0A168PD58</accession>
<dbReference type="InParanoid" id="A0A168PD58"/>
<reference evidence="1" key="1">
    <citation type="submission" date="2016-04" db="EMBL/GenBank/DDBJ databases">
        <authorList>
            <person name="Evans L.H."/>
            <person name="Alamgir A."/>
            <person name="Owens N."/>
            <person name="Weber N.D."/>
            <person name="Virtaneva K."/>
            <person name="Barbian K."/>
            <person name="Babar A."/>
            <person name="Rosenke K."/>
        </authorList>
    </citation>
    <scope>NUCLEOTIDE SEQUENCE [LARGE SCALE GENOMIC DNA]</scope>
    <source>
        <strain evidence="1">CBS 101.48</strain>
    </source>
</reference>
<dbReference type="InterPro" id="IPR038279">
    <property type="entry name" value="Ndc10_dom2_sf"/>
</dbReference>
<dbReference type="GO" id="GO:0003677">
    <property type="term" value="F:DNA binding"/>
    <property type="evidence" value="ECO:0007669"/>
    <property type="project" value="InterPro"/>
</dbReference>
<gene>
    <name evidence="1" type="primary">ABSGL_07939.1 scaffold 9181</name>
</gene>
<dbReference type="Gene3D" id="1.10.443.20">
    <property type="entry name" value="Centromere DNA-binding protein complex CBF3 subunit, domain 2"/>
    <property type="match status" value="1"/>
</dbReference>
<name>A0A168PD58_ABSGL</name>
<evidence type="ECO:0008006" key="3">
    <source>
        <dbReference type="Google" id="ProtNLM"/>
    </source>
</evidence>
<evidence type="ECO:0000313" key="1">
    <source>
        <dbReference type="EMBL" id="SAM02176.1"/>
    </source>
</evidence>
<sequence length="123" mass="13599">MASFPINGRSFYLARAALDPPTSLCKKLFTAIDEWHDRLAEKELSLNDNNPIQPTIAANAFVLMMEPHPCEHILQQSTFSDPAYLSFKGICSKLKLRNTILPTHSSGTRSCSHTPPTLCANAL</sequence>
<evidence type="ECO:0000313" key="2">
    <source>
        <dbReference type="Proteomes" id="UP000078561"/>
    </source>
</evidence>
<dbReference type="AlphaFoldDB" id="A0A168PD58"/>
<organism evidence="1">
    <name type="scientific">Absidia glauca</name>
    <name type="common">Pin mould</name>
    <dbReference type="NCBI Taxonomy" id="4829"/>
    <lineage>
        <taxon>Eukaryota</taxon>
        <taxon>Fungi</taxon>
        <taxon>Fungi incertae sedis</taxon>
        <taxon>Mucoromycota</taxon>
        <taxon>Mucoromycotina</taxon>
        <taxon>Mucoromycetes</taxon>
        <taxon>Mucorales</taxon>
        <taxon>Cunninghamellaceae</taxon>
        <taxon>Absidia</taxon>
    </lineage>
</organism>
<dbReference type="EMBL" id="LT553674">
    <property type="protein sequence ID" value="SAM02176.1"/>
    <property type="molecule type" value="Genomic_DNA"/>
</dbReference>
<dbReference type="OrthoDB" id="120763at2759"/>
<protein>
    <recommendedName>
        <fullName evidence="3">Ndc10 domain-containing protein</fullName>
    </recommendedName>
</protein>
<proteinExistence type="predicted"/>
<dbReference type="Proteomes" id="UP000078561">
    <property type="component" value="Unassembled WGS sequence"/>
</dbReference>
<keyword evidence="2" id="KW-1185">Reference proteome</keyword>